<keyword evidence="1" id="KW-0812">Transmembrane</keyword>
<evidence type="ECO:0000313" key="3">
    <source>
        <dbReference type="Proteomes" id="UP000053327"/>
    </source>
</evidence>
<dbReference type="Proteomes" id="UP000053327">
    <property type="component" value="Unassembled WGS sequence"/>
</dbReference>
<dbReference type="OrthoDB" id="389093at2759"/>
<organism evidence="2 3">
    <name type="scientific">Plasmodium vivax (strain Brazil I)</name>
    <dbReference type="NCBI Taxonomy" id="1033975"/>
    <lineage>
        <taxon>Eukaryota</taxon>
        <taxon>Sar</taxon>
        <taxon>Alveolata</taxon>
        <taxon>Apicomplexa</taxon>
        <taxon>Aconoidasida</taxon>
        <taxon>Haemosporida</taxon>
        <taxon>Plasmodiidae</taxon>
        <taxon>Plasmodium</taxon>
        <taxon>Plasmodium (Plasmodium)</taxon>
    </lineage>
</organism>
<name>A0A0J9T2N3_PLAV1</name>
<feature type="transmembrane region" description="Helical" evidence="1">
    <location>
        <begin position="12"/>
        <end position="29"/>
    </location>
</feature>
<dbReference type="AlphaFoldDB" id="A0A0J9T2N3"/>
<feature type="transmembrane region" description="Helical" evidence="1">
    <location>
        <begin position="402"/>
        <end position="423"/>
    </location>
</feature>
<reference evidence="2 3" key="1">
    <citation type="submission" date="2011-08" db="EMBL/GenBank/DDBJ databases">
        <title>The Genome Sequence of Plasmodium vivax Brazil I.</title>
        <authorList>
            <consortium name="The Broad Institute Genome Sequencing Platform"/>
            <consortium name="The Broad Institute Genome Sequencing Center for Infectious Disease"/>
            <person name="Neafsey D."/>
            <person name="Carlton J."/>
            <person name="Barnwell J."/>
            <person name="Collins W."/>
            <person name="Escalante A."/>
            <person name="Mullikin J."/>
            <person name="Saul A."/>
            <person name="Guigo R."/>
            <person name="Camara F."/>
            <person name="Young S.K."/>
            <person name="Zeng Q."/>
            <person name="Gargeya S."/>
            <person name="Fitzgerald M."/>
            <person name="Haas B."/>
            <person name="Abouelleil A."/>
            <person name="Alvarado L."/>
            <person name="Arachchi H.M."/>
            <person name="Berlin A."/>
            <person name="Brown A."/>
            <person name="Chapman S.B."/>
            <person name="Chen Z."/>
            <person name="Dunbar C."/>
            <person name="Freedman E."/>
            <person name="Gearin G."/>
            <person name="Gellesch M."/>
            <person name="Goldberg J."/>
            <person name="Griggs A."/>
            <person name="Gujja S."/>
            <person name="Heiman D."/>
            <person name="Howarth C."/>
            <person name="Larson L."/>
            <person name="Lui A."/>
            <person name="MacDonald P.J.P."/>
            <person name="Montmayeur A."/>
            <person name="Murphy C."/>
            <person name="Neiman D."/>
            <person name="Pearson M."/>
            <person name="Priest M."/>
            <person name="Roberts A."/>
            <person name="Saif S."/>
            <person name="Shea T."/>
            <person name="Shenoy N."/>
            <person name="Sisk P."/>
            <person name="Stolte C."/>
            <person name="Sykes S."/>
            <person name="Wortman J."/>
            <person name="Nusbaum C."/>
            <person name="Birren B."/>
        </authorList>
    </citation>
    <scope>NUCLEOTIDE SEQUENCE [LARGE SCALE GENOMIC DNA]</scope>
    <source>
        <strain evidence="2 3">Brazil I</strain>
    </source>
</reference>
<sequence length="430" mass="50785">MNEKFPQFNKNFNVYIYIPIILHYLIFLYKNREIDITLNIIVNSIYIVKKKEKSLDFSTLFIANANTVYKNSSLLLPLYFLTELSNIPEYLFYENLDGDVLGQSNINHYLQHCSACNNFSEAQEFVRQLVGNYEKLKEHLNGNSYNKYCRYFKYWLYRKKYSDFRISSTLREEWGNCIFCVWKILENENDIYKEKCKFDNNYISYGFIQVQKALDEICSIKKNLKIDSDQNSDIEKCSKIYEINQYYLKIILSYIGSISSTTSWKKEYFKIDDHCSLGKIYNYLSEKQCSPKEIAQRVKMEQCKDPEQVNLLECKIGTCRNLEDLFQQDYATYPCDNLVQLYEQKCEAKLCTPVERVTQSDSTPTTCDDLEELWPKLCTKKPQYEPHASEEPTGNPPKISHLQIPVTVFSSVVGTIFFFLFLYKVKDMSF</sequence>
<evidence type="ECO:0000256" key="1">
    <source>
        <dbReference type="SAM" id="Phobius"/>
    </source>
</evidence>
<gene>
    <name evidence="2" type="ORF">PVBG_06190</name>
</gene>
<keyword evidence="1" id="KW-0472">Membrane</keyword>
<protein>
    <submittedName>
        <fullName evidence="2">Uncharacterized protein</fullName>
    </submittedName>
</protein>
<accession>A0A0J9T2N3</accession>
<evidence type="ECO:0000313" key="2">
    <source>
        <dbReference type="EMBL" id="KMZ89354.1"/>
    </source>
</evidence>
<keyword evidence="1" id="KW-1133">Transmembrane helix</keyword>
<proteinExistence type="predicted"/>
<dbReference type="EMBL" id="KQ234717">
    <property type="protein sequence ID" value="KMZ89354.1"/>
    <property type="molecule type" value="Genomic_DNA"/>
</dbReference>